<dbReference type="InterPro" id="IPR036318">
    <property type="entry name" value="FAD-bd_PCMH-like_sf"/>
</dbReference>
<keyword evidence="1" id="KW-0285">Flavoprotein</keyword>
<dbReference type="Proteomes" id="UP000676325">
    <property type="component" value="Unassembled WGS sequence"/>
</dbReference>
<evidence type="ECO:0000259" key="4">
    <source>
        <dbReference type="PROSITE" id="PS51387"/>
    </source>
</evidence>
<proteinExistence type="predicted"/>
<dbReference type="SUPFAM" id="SSF55447">
    <property type="entry name" value="CO dehydrogenase flavoprotein C-terminal domain-like"/>
    <property type="match status" value="1"/>
</dbReference>
<dbReference type="GO" id="GO:0016491">
    <property type="term" value="F:oxidoreductase activity"/>
    <property type="evidence" value="ECO:0007669"/>
    <property type="project" value="UniProtKB-KW"/>
</dbReference>
<evidence type="ECO:0000256" key="2">
    <source>
        <dbReference type="ARBA" id="ARBA00022827"/>
    </source>
</evidence>
<comment type="caution">
    <text evidence="5">The sequence shown here is derived from an EMBL/GenBank/DDBJ whole genome shotgun (WGS) entry which is preliminary data.</text>
</comment>
<dbReference type="InterPro" id="IPR002346">
    <property type="entry name" value="Mopterin_DH_FAD-bd"/>
</dbReference>
<dbReference type="SUPFAM" id="SSF56176">
    <property type="entry name" value="FAD-binding/transporter-associated domain-like"/>
    <property type="match status" value="1"/>
</dbReference>
<name>A0A941E7N8_9ACTN</name>
<protein>
    <submittedName>
        <fullName evidence="5">FAD binding domain-containing protein</fullName>
    </submittedName>
</protein>
<dbReference type="InterPro" id="IPR016169">
    <property type="entry name" value="FAD-bd_PCMH_sub2"/>
</dbReference>
<dbReference type="AlphaFoldDB" id="A0A941E7N8"/>
<sequence>MPVSTPVAALRPTELEPAVEALAAQPDLCVLAGGTELMVLANAGRLRPGGFLLIDRIPELRGVWFTEQEVIIGAATTCADLTHPDLRAVLPALAQAARAIGSAALRTRATLGGNLASGKRLGGGPAPLPGRDMLTTLIALGAVAVCRTRHDWRQVPVAGLYARDGGVQLQPGELITAFRLPLGTGQQGFMKIGTRGGPGRPVLTLALVVDPSTRQVACAIGGHGPVPARVDHAGQWLQAHVDWEAGAIPDPGTYQTFARLVAEGLLAPLTAGPAGASTSRIPDEYRRQAAEVCARRALVRALPPSGWLEQVKQYQIKAELMRARSAVERAERGLPQAPPVPGPITGPINVPGLGALGARTDITIPAQGNGGRAQ</sequence>
<dbReference type="Gene3D" id="3.30.43.10">
    <property type="entry name" value="Uridine Diphospho-n-acetylenolpyruvylglucosamine Reductase, domain 2"/>
    <property type="match status" value="1"/>
</dbReference>
<dbReference type="Gene3D" id="3.30.465.10">
    <property type="match status" value="1"/>
</dbReference>
<dbReference type="InterPro" id="IPR051312">
    <property type="entry name" value="Diverse_Substr_Oxidored"/>
</dbReference>
<evidence type="ECO:0000313" key="5">
    <source>
        <dbReference type="EMBL" id="MBR7825438.1"/>
    </source>
</evidence>
<evidence type="ECO:0000313" key="6">
    <source>
        <dbReference type="Proteomes" id="UP000676325"/>
    </source>
</evidence>
<dbReference type="Pfam" id="PF00941">
    <property type="entry name" value="FAD_binding_5"/>
    <property type="match status" value="1"/>
</dbReference>
<dbReference type="InterPro" id="IPR016167">
    <property type="entry name" value="FAD-bd_PCMH_sub1"/>
</dbReference>
<dbReference type="Gene3D" id="3.30.390.50">
    <property type="entry name" value="CO dehydrogenase flavoprotein, C-terminal domain"/>
    <property type="match status" value="1"/>
</dbReference>
<organism evidence="5 6">
    <name type="scientific">Actinospica acidithermotolerans</name>
    <dbReference type="NCBI Taxonomy" id="2828514"/>
    <lineage>
        <taxon>Bacteria</taxon>
        <taxon>Bacillati</taxon>
        <taxon>Actinomycetota</taxon>
        <taxon>Actinomycetes</taxon>
        <taxon>Catenulisporales</taxon>
        <taxon>Actinospicaceae</taxon>
        <taxon>Actinospica</taxon>
    </lineage>
</organism>
<dbReference type="SMART" id="SM01092">
    <property type="entry name" value="CO_deh_flav_C"/>
    <property type="match status" value="1"/>
</dbReference>
<keyword evidence="6" id="KW-1185">Reference proteome</keyword>
<feature type="domain" description="FAD-binding PCMH-type" evidence="4">
    <location>
        <begin position="2"/>
        <end position="185"/>
    </location>
</feature>
<keyword evidence="3" id="KW-0560">Oxidoreductase</keyword>
<dbReference type="PROSITE" id="PS51387">
    <property type="entry name" value="FAD_PCMH"/>
    <property type="match status" value="1"/>
</dbReference>
<reference evidence="5" key="1">
    <citation type="submission" date="2021-04" db="EMBL/GenBank/DDBJ databases">
        <title>Genome based classification of Actinospica acidithermotolerans sp. nov., an actinobacterium isolated from an Indonesian hot spring.</title>
        <authorList>
            <person name="Kusuma A.B."/>
            <person name="Putra K.E."/>
            <person name="Nafisah S."/>
            <person name="Loh J."/>
            <person name="Nouioui I."/>
            <person name="Goodfellow M."/>
        </authorList>
    </citation>
    <scope>NUCLEOTIDE SEQUENCE</scope>
    <source>
        <strain evidence="5">MGRD01-02</strain>
    </source>
</reference>
<dbReference type="InterPro" id="IPR005107">
    <property type="entry name" value="CO_DH_flav_C"/>
</dbReference>
<dbReference type="EMBL" id="JAGSOH010000005">
    <property type="protein sequence ID" value="MBR7825438.1"/>
    <property type="molecule type" value="Genomic_DNA"/>
</dbReference>
<keyword evidence="2" id="KW-0274">FAD</keyword>
<dbReference type="PANTHER" id="PTHR42659:SF2">
    <property type="entry name" value="XANTHINE DEHYDROGENASE SUBUNIT C-RELATED"/>
    <property type="match status" value="1"/>
</dbReference>
<evidence type="ECO:0000256" key="3">
    <source>
        <dbReference type="ARBA" id="ARBA00023002"/>
    </source>
</evidence>
<accession>A0A941E7N8</accession>
<gene>
    <name evidence="5" type="ORF">KDK95_03910</name>
</gene>
<dbReference type="InterPro" id="IPR016166">
    <property type="entry name" value="FAD-bd_PCMH"/>
</dbReference>
<dbReference type="GO" id="GO:0071949">
    <property type="term" value="F:FAD binding"/>
    <property type="evidence" value="ECO:0007669"/>
    <property type="project" value="InterPro"/>
</dbReference>
<dbReference type="PANTHER" id="PTHR42659">
    <property type="entry name" value="XANTHINE DEHYDROGENASE SUBUNIT C-RELATED"/>
    <property type="match status" value="1"/>
</dbReference>
<dbReference type="InterPro" id="IPR036683">
    <property type="entry name" value="CO_DH_flav_C_dom_sf"/>
</dbReference>
<dbReference type="RefSeq" id="WP_212516584.1">
    <property type="nucleotide sequence ID" value="NZ_JAGSOH010000005.1"/>
</dbReference>
<evidence type="ECO:0000256" key="1">
    <source>
        <dbReference type="ARBA" id="ARBA00022630"/>
    </source>
</evidence>